<dbReference type="EMBL" id="LT906449">
    <property type="protein sequence ID" value="SNV09857.1"/>
    <property type="molecule type" value="Genomic_DNA"/>
</dbReference>
<dbReference type="EMBL" id="CP014227">
    <property type="protein sequence ID" value="AMD84502.1"/>
    <property type="molecule type" value="Genomic_DNA"/>
</dbReference>
<evidence type="ECO:0000313" key="4">
    <source>
        <dbReference type="Proteomes" id="UP000065822"/>
    </source>
</evidence>
<evidence type="ECO:0000256" key="1">
    <source>
        <dbReference type="SAM" id="Coils"/>
    </source>
</evidence>
<dbReference type="SUPFAM" id="SSF102829">
    <property type="entry name" value="Cell division protein ZapA-like"/>
    <property type="match status" value="1"/>
</dbReference>
<keyword evidence="2" id="KW-0131">Cell cycle</keyword>
<keyword evidence="4" id="KW-1185">Reference proteome</keyword>
<dbReference type="AlphaFoldDB" id="A0AAX2GZ79"/>
<sequence length="96" mass="11175">MEEEMLRINLAVGERSYPLNIKREEEEAFRRAAKKVNEMIKNFEQQYQLKDRQDALAMCAIVLATQVEQVALSESKEDEQLKAQLSRLDSLLSEML</sequence>
<reference evidence="3 5" key="2">
    <citation type="submission" date="2017-06" db="EMBL/GenBank/DDBJ databases">
        <authorList>
            <consortium name="Pathogen Informatics"/>
        </authorList>
    </citation>
    <scope>NUCLEOTIDE SEQUENCE [LARGE SCALE GENOMIC DNA]</scope>
    <source>
        <strain evidence="3 5">NCTC12947</strain>
    </source>
</reference>
<organism evidence="3 5">
    <name type="scientific">Capnocytophaga haemolytica</name>
    <dbReference type="NCBI Taxonomy" id="45243"/>
    <lineage>
        <taxon>Bacteria</taxon>
        <taxon>Pseudomonadati</taxon>
        <taxon>Bacteroidota</taxon>
        <taxon>Flavobacteriia</taxon>
        <taxon>Flavobacteriales</taxon>
        <taxon>Flavobacteriaceae</taxon>
        <taxon>Capnocytophaga</taxon>
    </lineage>
</organism>
<dbReference type="Proteomes" id="UP000215539">
    <property type="component" value="Chromosome 1"/>
</dbReference>
<keyword evidence="2" id="KW-0132">Cell division</keyword>
<reference evidence="2 4" key="1">
    <citation type="submission" date="2016-02" db="EMBL/GenBank/DDBJ databases">
        <authorList>
            <person name="Holder M.E."/>
            <person name="Ajami N.J."/>
            <person name="Petrosino J.F."/>
        </authorList>
    </citation>
    <scope>NUCLEOTIDE SEQUENCE [LARGE SCALE GENOMIC DNA]</scope>
    <source>
        <strain evidence="2 4">CCUG 32990</strain>
    </source>
</reference>
<accession>A0AAX2GZ79</accession>
<evidence type="ECO:0000313" key="3">
    <source>
        <dbReference type="EMBL" id="SNV09857.1"/>
    </source>
</evidence>
<dbReference type="Pfam" id="PF05164">
    <property type="entry name" value="ZapA"/>
    <property type="match status" value="1"/>
</dbReference>
<feature type="coiled-coil region" evidence="1">
    <location>
        <begin position="22"/>
        <end position="53"/>
    </location>
</feature>
<gene>
    <name evidence="2" type="ORF">AXF12_02535</name>
    <name evidence="3" type="ORF">SAMEA44541418_01237</name>
</gene>
<dbReference type="Proteomes" id="UP000065822">
    <property type="component" value="Chromosome"/>
</dbReference>
<protein>
    <submittedName>
        <fullName evidence="2">Cell division protein ZapA</fullName>
    </submittedName>
    <submittedName>
        <fullName evidence="3">Uncharacterized protein conserved in bacteria</fullName>
    </submittedName>
</protein>
<dbReference type="InterPro" id="IPR007838">
    <property type="entry name" value="Cell_div_ZapA-like"/>
</dbReference>
<dbReference type="RefSeq" id="WP_066428068.1">
    <property type="nucleotide sequence ID" value="NZ_CP014227.1"/>
</dbReference>
<dbReference type="KEGG" id="chg:AXF12_02535"/>
<evidence type="ECO:0000313" key="5">
    <source>
        <dbReference type="Proteomes" id="UP000215539"/>
    </source>
</evidence>
<dbReference type="InterPro" id="IPR036192">
    <property type="entry name" value="Cell_div_ZapA-like_sf"/>
</dbReference>
<proteinExistence type="predicted"/>
<evidence type="ECO:0000313" key="2">
    <source>
        <dbReference type="EMBL" id="AMD84502.1"/>
    </source>
</evidence>
<dbReference type="GO" id="GO:0051301">
    <property type="term" value="P:cell division"/>
    <property type="evidence" value="ECO:0007669"/>
    <property type="project" value="UniProtKB-KW"/>
</dbReference>
<keyword evidence="1" id="KW-0175">Coiled coil</keyword>
<name>A0AAX2GZ79_9FLAO</name>